<feature type="transmembrane region" description="Helical" evidence="5">
    <location>
        <begin position="112"/>
        <end position="133"/>
    </location>
</feature>
<proteinExistence type="predicted"/>
<dbReference type="Proteomes" id="UP000542811">
    <property type="component" value="Unassembled WGS sequence"/>
</dbReference>
<dbReference type="EMBL" id="JACHXX010000011">
    <property type="protein sequence ID" value="MBB3165673.1"/>
    <property type="molecule type" value="Genomic_DNA"/>
</dbReference>
<name>A0ABR6GHB3_9HYPH</name>
<sequence>MFLIEGAILDWGALLLTLEGRVPPEQGGLGYMMFAIAMTAGRLIGDSVTAKFGDFSVLFVGGLVAVAGIAVVLASPFYLGAMAGFVLIGLGSSNVAPVFFRLAGAQKAMPANLAITAVTSMGYAGILIGPAAVGFVANHTGLPNAFWFLAALLFVIPMLAKTVTARS</sequence>
<dbReference type="Gene3D" id="1.20.1250.20">
    <property type="entry name" value="MFS general substrate transporter like domains"/>
    <property type="match status" value="1"/>
</dbReference>
<evidence type="ECO:0000256" key="5">
    <source>
        <dbReference type="SAM" id="Phobius"/>
    </source>
</evidence>
<comment type="caution">
    <text evidence="6">The sequence shown here is derived from an EMBL/GenBank/DDBJ whole genome shotgun (WGS) entry which is preliminary data.</text>
</comment>
<evidence type="ECO:0000256" key="3">
    <source>
        <dbReference type="ARBA" id="ARBA00022989"/>
    </source>
</evidence>
<keyword evidence="4 5" id="KW-0472">Membrane</keyword>
<dbReference type="PANTHER" id="PTHR23514">
    <property type="entry name" value="BYPASS OF STOP CODON PROTEIN 6"/>
    <property type="match status" value="1"/>
</dbReference>
<protein>
    <submittedName>
        <fullName evidence="6">MFS family permease</fullName>
    </submittedName>
</protein>
<feature type="transmembrane region" description="Helical" evidence="5">
    <location>
        <begin position="81"/>
        <end position="100"/>
    </location>
</feature>
<evidence type="ECO:0000256" key="1">
    <source>
        <dbReference type="ARBA" id="ARBA00004141"/>
    </source>
</evidence>
<dbReference type="SUPFAM" id="SSF103473">
    <property type="entry name" value="MFS general substrate transporter"/>
    <property type="match status" value="1"/>
</dbReference>
<keyword evidence="3 5" id="KW-1133">Transmembrane helix</keyword>
<dbReference type="InterPro" id="IPR036259">
    <property type="entry name" value="MFS_trans_sf"/>
</dbReference>
<accession>A0ABR6GHB3</accession>
<feature type="transmembrane region" description="Helical" evidence="5">
    <location>
        <begin position="57"/>
        <end position="75"/>
    </location>
</feature>
<evidence type="ECO:0000256" key="4">
    <source>
        <dbReference type="ARBA" id="ARBA00023136"/>
    </source>
</evidence>
<dbReference type="InterPro" id="IPR051788">
    <property type="entry name" value="MFS_Transporter"/>
</dbReference>
<evidence type="ECO:0000256" key="2">
    <source>
        <dbReference type="ARBA" id="ARBA00022692"/>
    </source>
</evidence>
<dbReference type="RefSeq" id="WP_312876050.1">
    <property type="nucleotide sequence ID" value="NZ_JACHXX010000011.1"/>
</dbReference>
<feature type="transmembrane region" description="Helical" evidence="5">
    <location>
        <begin position="145"/>
        <end position="164"/>
    </location>
</feature>
<evidence type="ECO:0000313" key="6">
    <source>
        <dbReference type="EMBL" id="MBB3165673.1"/>
    </source>
</evidence>
<gene>
    <name evidence="6" type="ORF">FHS25_006183</name>
</gene>
<keyword evidence="2 5" id="KW-0812">Transmembrane</keyword>
<evidence type="ECO:0000313" key="7">
    <source>
        <dbReference type="Proteomes" id="UP000542811"/>
    </source>
</evidence>
<comment type="subcellular location">
    <subcellularLocation>
        <location evidence="1">Membrane</location>
        <topology evidence="1">Multi-pass membrane protein</topology>
    </subcellularLocation>
</comment>
<reference evidence="6 7" key="1">
    <citation type="submission" date="2020-08" db="EMBL/GenBank/DDBJ databases">
        <title>Genomic Encyclopedia of Type Strains, Phase III (KMG-III): the genomes of soil and plant-associated and newly described type strains.</title>
        <authorList>
            <person name="Whitman W."/>
        </authorList>
    </citation>
    <scope>NUCLEOTIDE SEQUENCE [LARGE SCALE GENOMIC DNA]</scope>
    <source>
        <strain evidence="6 7">CECT 8280</strain>
    </source>
</reference>
<dbReference type="PANTHER" id="PTHR23514:SF13">
    <property type="entry name" value="INNER MEMBRANE PROTEIN YBJJ"/>
    <property type="match status" value="1"/>
</dbReference>
<feature type="transmembrane region" description="Helical" evidence="5">
    <location>
        <begin position="28"/>
        <end position="45"/>
    </location>
</feature>
<organism evidence="6 7">
    <name type="scientific">Rhizobium laguerreae</name>
    <dbReference type="NCBI Taxonomy" id="1076926"/>
    <lineage>
        <taxon>Bacteria</taxon>
        <taxon>Pseudomonadati</taxon>
        <taxon>Pseudomonadota</taxon>
        <taxon>Alphaproteobacteria</taxon>
        <taxon>Hyphomicrobiales</taxon>
        <taxon>Rhizobiaceae</taxon>
        <taxon>Rhizobium/Agrobacterium group</taxon>
        <taxon>Rhizobium</taxon>
    </lineage>
</organism>
<keyword evidence="7" id="KW-1185">Reference proteome</keyword>